<feature type="compositionally biased region" description="Pro residues" evidence="1">
    <location>
        <begin position="80"/>
        <end position="89"/>
    </location>
</feature>
<organism evidence="2 3">
    <name type="scientific">Prunus armeniaca</name>
    <name type="common">Apricot</name>
    <name type="synonym">Armeniaca vulgaris</name>
    <dbReference type="NCBI Taxonomy" id="36596"/>
    <lineage>
        <taxon>Eukaryota</taxon>
        <taxon>Viridiplantae</taxon>
        <taxon>Streptophyta</taxon>
        <taxon>Embryophyta</taxon>
        <taxon>Tracheophyta</taxon>
        <taxon>Spermatophyta</taxon>
        <taxon>Magnoliopsida</taxon>
        <taxon>eudicotyledons</taxon>
        <taxon>Gunneridae</taxon>
        <taxon>Pentapetalae</taxon>
        <taxon>rosids</taxon>
        <taxon>fabids</taxon>
        <taxon>Rosales</taxon>
        <taxon>Rosaceae</taxon>
        <taxon>Amygdaloideae</taxon>
        <taxon>Amygdaleae</taxon>
        <taxon>Prunus</taxon>
    </lineage>
</organism>
<accession>A0A6J5TPI8</accession>
<dbReference type="PANTHER" id="PTHR33670:SF14">
    <property type="entry name" value="T20H2.15 PROTEIN"/>
    <property type="match status" value="1"/>
</dbReference>
<feature type="region of interest" description="Disordered" evidence="1">
    <location>
        <begin position="188"/>
        <end position="211"/>
    </location>
</feature>
<sequence>MEAVVVDQSISACKQIKMIRTTPRSSENLAPINYNIHGGLLQAPPPPSLSFSYNPPASLYNKYRYQQLQQVQRQQQQHPPLLPLPVPNRPPHHHQSLPSLPSRTRGLSRPPPTRKANNARSQSLTPKKPKSKPSKKEEAKQISDCLIIASSKKEEAKQISDCLIIASTNRLGPDPNDLPKDVTKVLMTSSSSSSSSSSSIGNMSDLSGGGVGVEDMDKFSGSIFTLSPPPSSLPLPRFSLQRRLSRNAEAAGIDAGATDNLRRLLRLR</sequence>
<dbReference type="Proteomes" id="UP000507222">
    <property type="component" value="Unassembled WGS sequence"/>
</dbReference>
<gene>
    <name evidence="2" type="ORF">CURHAP_LOCUS7689</name>
</gene>
<dbReference type="PANTHER" id="PTHR33670">
    <property type="entry name" value="SPLICING FACTOR, PROLINE- AND GLUTAMINE-RICH-LIKE"/>
    <property type="match status" value="1"/>
</dbReference>
<feature type="compositionally biased region" description="Low complexity" evidence="1">
    <location>
        <begin position="189"/>
        <end position="199"/>
    </location>
</feature>
<dbReference type="Pfam" id="PF15365">
    <property type="entry name" value="PNRC"/>
    <property type="match status" value="1"/>
</dbReference>
<feature type="compositionally biased region" description="Low complexity" evidence="1">
    <location>
        <begin position="69"/>
        <end position="79"/>
    </location>
</feature>
<protein>
    <submittedName>
        <fullName evidence="2">Uncharacterized protein</fullName>
    </submittedName>
</protein>
<proteinExistence type="predicted"/>
<name>A0A6J5TPI8_PRUAR</name>
<feature type="compositionally biased region" description="Polar residues" evidence="1">
    <location>
        <begin position="115"/>
        <end position="125"/>
    </location>
</feature>
<dbReference type="EMBL" id="CAEKDK010000001">
    <property type="protein sequence ID" value="CAB4265549.1"/>
    <property type="molecule type" value="Genomic_DNA"/>
</dbReference>
<dbReference type="AlphaFoldDB" id="A0A6J5TPI8"/>
<evidence type="ECO:0000313" key="2">
    <source>
        <dbReference type="EMBL" id="CAB4265549.1"/>
    </source>
</evidence>
<dbReference type="InterPro" id="IPR028322">
    <property type="entry name" value="PNRC-like_rgn"/>
</dbReference>
<dbReference type="GO" id="GO:0016071">
    <property type="term" value="P:mRNA metabolic process"/>
    <property type="evidence" value="ECO:0007669"/>
    <property type="project" value="UniProtKB-ARBA"/>
</dbReference>
<feature type="region of interest" description="Disordered" evidence="1">
    <location>
        <begin position="69"/>
        <end position="141"/>
    </location>
</feature>
<evidence type="ECO:0000256" key="1">
    <source>
        <dbReference type="SAM" id="MobiDB-lite"/>
    </source>
</evidence>
<evidence type="ECO:0000313" key="3">
    <source>
        <dbReference type="Proteomes" id="UP000507222"/>
    </source>
</evidence>
<reference evidence="2 3" key="1">
    <citation type="submission" date="2020-05" db="EMBL/GenBank/DDBJ databases">
        <authorList>
            <person name="Campoy J."/>
            <person name="Schneeberger K."/>
            <person name="Spophaly S."/>
        </authorList>
    </citation>
    <scope>NUCLEOTIDE SEQUENCE [LARGE SCALE GENOMIC DNA]</scope>
    <source>
        <strain evidence="2">PruArmRojPasFocal</strain>
    </source>
</reference>